<dbReference type="PANTHER" id="PTHR32097:SF17">
    <property type="entry name" value="CAMP-BINDING PROTEIN 1-RELATED"/>
    <property type="match status" value="1"/>
</dbReference>
<dbReference type="InterPro" id="IPR051324">
    <property type="entry name" value="Stress/Tellurium_Resist"/>
</dbReference>
<dbReference type="Gene3D" id="2.60.60.30">
    <property type="entry name" value="sav2460 like domains"/>
    <property type="match status" value="1"/>
</dbReference>
<reference evidence="2" key="1">
    <citation type="submission" date="2019-10" db="EMBL/GenBank/DDBJ databases">
        <title>Draft genome sequece of Microseira wollei NIES-4236.</title>
        <authorList>
            <person name="Yamaguchi H."/>
            <person name="Suzuki S."/>
            <person name="Kawachi M."/>
        </authorList>
    </citation>
    <scope>NUCLEOTIDE SEQUENCE</scope>
    <source>
        <strain evidence="2">NIES-4236</strain>
    </source>
</reference>
<dbReference type="Pfam" id="PF02342">
    <property type="entry name" value="TerD"/>
    <property type="match status" value="1"/>
</dbReference>
<sequence length="206" mass="22801">MAIFLGKGQGISLSKTNPGLSEVFLGLGWDVQSNKDVDCDLDAFAFLLGANEKLISDSHLVFYNNLTSPDPNQSVQHMGDNSTGVGEGDDEAIKVNLKKVPAEVQKIIFAVTIFDAEERKQNFGQVKNAFVRLVNDQTQEEVLRYNLVDNYSGATALIVAELYRQDGGWAIQAVGKGYKGGAQELIDSYTRQQVINWRYRAPQPKR</sequence>
<name>A0AAV3XLB4_9CYAN</name>
<protein>
    <submittedName>
        <fullName evidence="2">Stress protein</fullName>
    </submittedName>
</protein>
<dbReference type="PANTHER" id="PTHR32097">
    <property type="entry name" value="CAMP-BINDING PROTEIN 1-RELATED"/>
    <property type="match status" value="1"/>
</dbReference>
<accession>A0AAV3XLB4</accession>
<evidence type="ECO:0000313" key="3">
    <source>
        <dbReference type="Proteomes" id="UP001050975"/>
    </source>
</evidence>
<proteinExistence type="predicted"/>
<dbReference type="Proteomes" id="UP001050975">
    <property type="component" value="Unassembled WGS sequence"/>
</dbReference>
<comment type="caution">
    <text evidence="2">The sequence shown here is derived from an EMBL/GenBank/DDBJ whole genome shotgun (WGS) entry which is preliminary data.</text>
</comment>
<keyword evidence="3" id="KW-1185">Reference proteome</keyword>
<dbReference type="InterPro" id="IPR003325">
    <property type="entry name" value="TerD"/>
</dbReference>
<evidence type="ECO:0000313" key="2">
    <source>
        <dbReference type="EMBL" id="GET41576.1"/>
    </source>
</evidence>
<dbReference type="RefSeq" id="WP_226588005.1">
    <property type="nucleotide sequence ID" value="NZ_BLAY01000127.1"/>
</dbReference>
<organism evidence="2 3">
    <name type="scientific">Microseira wollei NIES-4236</name>
    <dbReference type="NCBI Taxonomy" id="2530354"/>
    <lineage>
        <taxon>Bacteria</taxon>
        <taxon>Bacillati</taxon>
        <taxon>Cyanobacteriota</taxon>
        <taxon>Cyanophyceae</taxon>
        <taxon>Oscillatoriophycideae</taxon>
        <taxon>Aerosakkonematales</taxon>
        <taxon>Aerosakkonemataceae</taxon>
        <taxon>Microseira</taxon>
    </lineage>
</organism>
<gene>
    <name evidence="2" type="ORF">MiSe_63880</name>
</gene>
<dbReference type="CDD" id="cd06974">
    <property type="entry name" value="TerD_like"/>
    <property type="match status" value="1"/>
</dbReference>
<dbReference type="EMBL" id="BLAY01000127">
    <property type="protein sequence ID" value="GET41576.1"/>
    <property type="molecule type" value="Genomic_DNA"/>
</dbReference>
<feature type="domain" description="TerD" evidence="1">
    <location>
        <begin position="1"/>
        <end position="189"/>
    </location>
</feature>
<evidence type="ECO:0000259" key="1">
    <source>
        <dbReference type="Pfam" id="PF02342"/>
    </source>
</evidence>
<dbReference type="AlphaFoldDB" id="A0AAV3XLB4"/>